<name>A0A9W6EY76_9CHLO</name>
<feature type="compositionally biased region" description="Low complexity" evidence="1">
    <location>
        <begin position="565"/>
        <end position="575"/>
    </location>
</feature>
<gene>
    <name evidence="2" type="primary">PLEST011950</name>
    <name evidence="2" type="ORF">PLESTB_000167300</name>
</gene>
<feature type="region of interest" description="Disordered" evidence="1">
    <location>
        <begin position="1490"/>
        <end position="1513"/>
    </location>
</feature>
<evidence type="ECO:0000313" key="2">
    <source>
        <dbReference type="EMBL" id="GLC48960.1"/>
    </source>
</evidence>
<dbReference type="Proteomes" id="UP001165080">
    <property type="component" value="Unassembled WGS sequence"/>
</dbReference>
<organism evidence="2 3">
    <name type="scientific">Pleodorina starrii</name>
    <dbReference type="NCBI Taxonomy" id="330485"/>
    <lineage>
        <taxon>Eukaryota</taxon>
        <taxon>Viridiplantae</taxon>
        <taxon>Chlorophyta</taxon>
        <taxon>core chlorophytes</taxon>
        <taxon>Chlorophyceae</taxon>
        <taxon>CS clade</taxon>
        <taxon>Chlamydomonadales</taxon>
        <taxon>Volvocaceae</taxon>
        <taxon>Pleodorina</taxon>
    </lineage>
</organism>
<feature type="compositionally biased region" description="Gly residues" evidence="1">
    <location>
        <begin position="69"/>
        <end position="81"/>
    </location>
</feature>
<feature type="region of interest" description="Disordered" evidence="1">
    <location>
        <begin position="545"/>
        <end position="578"/>
    </location>
</feature>
<keyword evidence="3" id="KW-1185">Reference proteome</keyword>
<feature type="compositionally biased region" description="Basic and acidic residues" evidence="1">
    <location>
        <begin position="1490"/>
        <end position="1504"/>
    </location>
</feature>
<evidence type="ECO:0000313" key="3">
    <source>
        <dbReference type="Proteomes" id="UP001165080"/>
    </source>
</evidence>
<comment type="caution">
    <text evidence="2">The sequence shown here is derived from an EMBL/GenBank/DDBJ whole genome shotgun (WGS) entry which is preliminary data.</text>
</comment>
<accession>A0A9W6EY76</accession>
<proteinExistence type="predicted"/>
<feature type="compositionally biased region" description="Low complexity" evidence="1">
    <location>
        <begin position="545"/>
        <end position="557"/>
    </location>
</feature>
<feature type="region of interest" description="Disordered" evidence="1">
    <location>
        <begin position="695"/>
        <end position="721"/>
    </location>
</feature>
<dbReference type="EMBL" id="BRXU01000002">
    <property type="protein sequence ID" value="GLC48960.1"/>
    <property type="molecule type" value="Genomic_DNA"/>
</dbReference>
<evidence type="ECO:0000256" key="1">
    <source>
        <dbReference type="SAM" id="MobiDB-lite"/>
    </source>
</evidence>
<protein>
    <submittedName>
        <fullName evidence="2">Uncharacterized protein</fullName>
    </submittedName>
</protein>
<feature type="region of interest" description="Disordered" evidence="1">
    <location>
        <begin position="61"/>
        <end position="81"/>
    </location>
</feature>
<reference evidence="2 3" key="1">
    <citation type="journal article" date="2023" name="Commun. Biol.">
        <title>Reorganization of the ancestral sex-determining regions during the evolution of trioecy in Pleodorina starrii.</title>
        <authorList>
            <person name="Takahashi K."/>
            <person name="Suzuki S."/>
            <person name="Kawai-Toyooka H."/>
            <person name="Yamamoto K."/>
            <person name="Hamaji T."/>
            <person name="Ootsuki R."/>
            <person name="Yamaguchi H."/>
            <person name="Kawachi M."/>
            <person name="Higashiyama T."/>
            <person name="Nozaki H."/>
        </authorList>
    </citation>
    <scope>NUCLEOTIDE SEQUENCE [LARGE SCALE GENOMIC DNA]</scope>
    <source>
        <strain evidence="2 3">NIES-4479</strain>
    </source>
</reference>
<feature type="compositionally biased region" description="Low complexity" evidence="1">
    <location>
        <begin position="701"/>
        <end position="716"/>
    </location>
</feature>
<sequence length="1537" mass="152776">MARRRVGAPQAAAGDVWRQQQQLAALAGALQQLPRGDALPLVLLRGLQRMLACVEHTLQGPPSCPGAGTATGSGSGDGGCSGPAAAKVEPLTDAAAAEGAAVPSDMREVGVEHLKSVTEGRVQDASSREAMAAARAVGILQDLLASVADGNGGSGGDGDGGCGPLYYAEALLHNFLALSSDLFDVITVECRTAVSVGSRTPVAASNGDGDGSHGWRGFRRDELAAAARRKLPAGVYVRIVAALGWDARLLDLLAWLPHPAVASAALARAMELHSAIAPAIAEALLGAGAGCAGAADLDRDAAGSPSWAHRIASNPRVVLSVAHSVRQAAAKELSGGADKPAWDGRRWLPCLLLLGRALAQTLRRRLASTAAAAAVAVTTTAGGDCAGDDQWEDACCEALQEGLCVCQADILAASGAAKTAAADADAVAATATALLQLVQGELAGLLDEQRGGGGVVGAPHGLLSHGSALRLRTRIMLLGMQAASASAAANAPPPPISATAAAAAAGNAQLLPRPELPTGEGTVRLAAEDVWRDLPYGSAAAGPVAAMADPSGTGPAPGQAPAPLAPAGAEGPGRPQTRRLPDWLRAASLAAVAPSGAPRAGGGTDALQLLLSRGAVKNAMTAAAAAAPAVPAPAPSAAATARAAAAAVALLTPGLGSWLRVQSDPRVGSAAGPDPYSPFRMALALLELLQGLQGPGGGARSGADPDAAGSAVNAAVGGDGGTGPGAPAGGLCGGAEVERVEAARQLELQVLRMAAECLACVGAPEQQAALQAVVLDSPDFASLRARLAADAALQAAACRALVALSNRAAAVEGSLERLALSAQQEAERLAAAATNLLPYAVLVPEACIRRLVLDGLTHPGQQPWVLQLLRCFAVAAAAPAAAAGAPAPAAPVPMLLSCVRDVVLGDAARWLRTAAERRSLLGLLGGLLRAGLLAPRQLLSALVEPALSGTAEGGRRSVPQVYCGLLVAQLVMGGSETAGLPPAAYCPMTELAAARPARLLLAAAAALGELYDTYTGSRRLEAAAIDAAATVLERAVQLYGTYLSTTRHEGDVGELRDLSEGCATLPRHPVAVLLPLLELAAASSQGDDGAGGGDDGDEGDGGGIRALSAWFAPATRWRPRGLRTADANLARAVLVDTLAFATSSAANATAVRLALLDAAAAAAAEDGADEVGEARNAAPCVWSAWGDVLPHDDGGAVAAPMGRRDEDVEGVIARHVAATAARGLPQLPAPMLLQGSVQAVAELLPTASPEQARRLLLGLLPAVVQAAGGGAALHAALEEAGAAEGLPTAGALSMEVMRTCLLAPVMRRGGGAAAAAVALSMALACRAAAAALRAAAAADAAAVASAPALLPAVGDRCAAHLALLASRLSAAASASARTLDGAGGGGGNLGVAAIAVVLLSELCGVATVAWELASPGNDRALDVWQAILLSVLQCLVAALAVSEPPLRPLPAAAAAAASDVRQLLRSALRALRTLPNPAAAVLQGSLERLCEEQEPHSDQQEDRGAGAAGGGGGGGLSAALHAVMSEDGGRDVEYVLR</sequence>